<dbReference type="AlphaFoldDB" id="A0A6N9UA98"/>
<organism evidence="2 3">
    <name type="scientific">Streptomyces halstedii</name>
    <dbReference type="NCBI Taxonomy" id="1944"/>
    <lineage>
        <taxon>Bacteria</taxon>
        <taxon>Bacillati</taxon>
        <taxon>Actinomycetota</taxon>
        <taxon>Actinomycetes</taxon>
        <taxon>Kitasatosporales</taxon>
        <taxon>Streptomycetaceae</taxon>
        <taxon>Streptomyces</taxon>
    </lineage>
</organism>
<dbReference type="EMBL" id="JAAGLQ010000746">
    <property type="protein sequence ID" value="NEA20711.1"/>
    <property type="molecule type" value="Genomic_DNA"/>
</dbReference>
<evidence type="ECO:0000313" key="2">
    <source>
        <dbReference type="EMBL" id="NEA20711.1"/>
    </source>
</evidence>
<gene>
    <name evidence="2" type="ORF">G3I29_35810</name>
</gene>
<evidence type="ECO:0000256" key="1">
    <source>
        <dbReference type="SAM" id="MobiDB-lite"/>
    </source>
</evidence>
<reference evidence="2 3" key="1">
    <citation type="submission" date="2020-01" db="EMBL/GenBank/DDBJ databases">
        <title>Insect and environment-associated Actinomycetes.</title>
        <authorList>
            <person name="Currrie C."/>
            <person name="Chevrette M."/>
            <person name="Carlson C."/>
            <person name="Stubbendieck R."/>
            <person name="Wendt-Pienkowski E."/>
        </authorList>
    </citation>
    <scope>NUCLEOTIDE SEQUENCE [LARGE SCALE GENOMIC DNA]</scope>
    <source>
        <strain evidence="2 3">SID11342</strain>
    </source>
</reference>
<sequence length="122" mass="13865">MSDILIPFDREKQDYVGFSASKLFAAVYPEAVALAPLIASPYWCRLAGGTEAEQARFFAEVASRVTYPYPPPNRSDDAVAHWALADSWRPPSRPPDDLHARPRPRHPARRRREPPRPSRSDR</sequence>
<evidence type="ECO:0000313" key="3">
    <source>
        <dbReference type="Proteomes" id="UP000471293"/>
    </source>
</evidence>
<accession>A0A6N9UA98</accession>
<dbReference type="Proteomes" id="UP000471293">
    <property type="component" value="Unassembled WGS sequence"/>
</dbReference>
<name>A0A6N9UA98_STRHA</name>
<dbReference type="RefSeq" id="WP_164350652.1">
    <property type="nucleotide sequence ID" value="NZ_JAAGLQ010000746.1"/>
</dbReference>
<proteinExistence type="predicted"/>
<protein>
    <submittedName>
        <fullName evidence="2">Uncharacterized protein</fullName>
    </submittedName>
</protein>
<feature type="compositionally biased region" description="Basic residues" evidence="1">
    <location>
        <begin position="101"/>
        <end position="113"/>
    </location>
</feature>
<comment type="caution">
    <text evidence="2">The sequence shown here is derived from an EMBL/GenBank/DDBJ whole genome shotgun (WGS) entry which is preliminary data.</text>
</comment>
<feature type="region of interest" description="Disordered" evidence="1">
    <location>
        <begin position="88"/>
        <end position="122"/>
    </location>
</feature>